<dbReference type="RefSeq" id="WP_073395574.1">
    <property type="nucleotide sequence ID" value="NZ_FZTC01000015.1"/>
</dbReference>
<gene>
    <name evidence="1" type="ORF">KOSB73_220083</name>
</gene>
<dbReference type="AlphaFoldDB" id="A0A285AZ49"/>
<name>A0A285AZ49_9ENTR</name>
<evidence type="ECO:0000313" key="1">
    <source>
        <dbReference type="EMBL" id="SNU33964.1"/>
    </source>
</evidence>
<reference evidence="2" key="1">
    <citation type="submission" date="2017-08" db="EMBL/GenBank/DDBJ databases">
        <authorList>
            <person name="Brisse S."/>
        </authorList>
    </citation>
    <scope>NUCLEOTIDE SEQUENCE [LARGE SCALE GENOMIC DNA]</scope>
    <source>
        <strain evidence="2">06D021</strain>
    </source>
</reference>
<evidence type="ECO:0008006" key="3">
    <source>
        <dbReference type="Google" id="ProtNLM"/>
    </source>
</evidence>
<dbReference type="Proteomes" id="UP000220639">
    <property type="component" value="Unassembled WGS sequence"/>
</dbReference>
<dbReference type="EMBL" id="FZTC01000015">
    <property type="protein sequence ID" value="SNU33964.1"/>
    <property type="molecule type" value="Genomic_DNA"/>
</dbReference>
<protein>
    <recommendedName>
        <fullName evidence="3">DUF4433 domain-containing protein</fullName>
    </recommendedName>
</protein>
<proteinExistence type="predicted"/>
<sequence>MKIDNIQLHSFLRSQDITYFHHANTVATAISFIRNGGLVSRSDIERLGAFQTKQESDPEDKQYDVWGDVFLDTVDLHGFFPRQNLYGPVLFKFNIDFLLHENLDIWITKTNPMFWIPNMSSNERYFQGMSDILLNWNNFDRQRKMITIRKPYHPVLFKYLEEIVLDDPGVQIYDETILYDVAHASLSIELNNVQLPLTLLTKRHCSGCFCQDNYLRQLTIEKLISLFLAPQHKHWRN</sequence>
<evidence type="ECO:0000313" key="2">
    <source>
        <dbReference type="Proteomes" id="UP000220639"/>
    </source>
</evidence>
<organism evidence="1 2">
    <name type="scientific">Klebsiella grimontii</name>
    <dbReference type="NCBI Taxonomy" id="2058152"/>
    <lineage>
        <taxon>Bacteria</taxon>
        <taxon>Pseudomonadati</taxon>
        <taxon>Pseudomonadota</taxon>
        <taxon>Gammaproteobacteria</taxon>
        <taxon>Enterobacterales</taxon>
        <taxon>Enterobacteriaceae</taxon>
        <taxon>Klebsiella/Raoultella group</taxon>
        <taxon>Klebsiella</taxon>
    </lineage>
</organism>
<accession>A0A285AZ49</accession>